<keyword evidence="2" id="KW-1185">Reference proteome</keyword>
<proteinExistence type="predicted"/>
<evidence type="ECO:0000313" key="1">
    <source>
        <dbReference type="EMBL" id="CAL5225259.1"/>
    </source>
</evidence>
<protein>
    <submittedName>
        <fullName evidence="1">G8052 protein</fullName>
    </submittedName>
</protein>
<dbReference type="EMBL" id="CAXHTA020000012">
    <property type="protein sequence ID" value="CAL5225259.1"/>
    <property type="molecule type" value="Genomic_DNA"/>
</dbReference>
<evidence type="ECO:0000313" key="2">
    <source>
        <dbReference type="Proteomes" id="UP001497392"/>
    </source>
</evidence>
<dbReference type="Proteomes" id="UP001497392">
    <property type="component" value="Unassembled WGS sequence"/>
</dbReference>
<reference evidence="1 2" key="1">
    <citation type="submission" date="2024-06" db="EMBL/GenBank/DDBJ databases">
        <authorList>
            <person name="Kraege A."/>
            <person name="Thomma B."/>
        </authorList>
    </citation>
    <scope>NUCLEOTIDE SEQUENCE [LARGE SCALE GENOMIC DNA]</scope>
</reference>
<name>A0ABP1G202_9CHLO</name>
<comment type="caution">
    <text evidence="1">The sequence shown here is derived from an EMBL/GenBank/DDBJ whole genome shotgun (WGS) entry which is preliminary data.</text>
</comment>
<sequence length="722" mass="76878">MWSSHVGEAIVAVIPPRWLATAGSETFQEQALRIRSALKDTMSLFFGGLVRLGSPAGGLDKPADVDELLSSTFKELLQIGTTASDVISGKSDLAKHTEFRSFATLNVACNSLSESARAIGSLEEQSMPLTEASIGALLKMLCSSTCSSFEDFAASPDAVQLKVLKFWVQHVTRVLGSNAVVARRHWQPVAGMLASCLVKLPPWTGCADKSQKKLLADATAVLGKASAAFYSLMRACNEFQDAITWAAARASEQSLQRCTFLLEMLRRTGAPERQEASDLQQAACHIVPAIVRSMGMYLPSPDAWQALVKHCTEALQRLYKIRNDAGDDQLGGAWSKCQAWLFTQAMQSTPLQAYLLSDVWACLIRGMDADTAVEHIRLLHKACLSMACLEAQDAQQGCPCDPVLRQQLHGLTAKLLRSVHPDLMTALCSSIIQDALTLHSSAPLAADSLAVLAAAAGTIAAVAAAGVRADQRGHMLSIDAYERPALECLRVLCGQVCSAVAGGEEAAVEAAACCLCSVLRMCAELRYQIDEKAGQQLSETIAAVLCCPARAAWAPALTTADILYRHHPTDLEATLTAFAQDLASKPMDGHWAVHHEAMRSFVGYARSPSSDNFTEVIPEDLMPDGSNSGGSPGSPFLQLMGACSRSAQLEHLAEHAKVLSKEPTHTGAAGSGVMRAVGTAKEALAALCSDVRAQGGSGLTSELRDQLDEMACIIRTITASTG</sequence>
<accession>A0ABP1G202</accession>
<organism evidence="1 2">
    <name type="scientific">Coccomyxa viridis</name>
    <dbReference type="NCBI Taxonomy" id="1274662"/>
    <lineage>
        <taxon>Eukaryota</taxon>
        <taxon>Viridiplantae</taxon>
        <taxon>Chlorophyta</taxon>
        <taxon>core chlorophytes</taxon>
        <taxon>Trebouxiophyceae</taxon>
        <taxon>Trebouxiophyceae incertae sedis</taxon>
        <taxon>Coccomyxaceae</taxon>
        <taxon>Coccomyxa</taxon>
    </lineage>
</organism>
<gene>
    <name evidence="1" type="primary">g8052</name>
    <name evidence="1" type="ORF">VP750_LOCUS6918</name>
</gene>